<evidence type="ECO:0000313" key="1">
    <source>
        <dbReference type="EMBL" id="PKU45901.1"/>
    </source>
</evidence>
<dbReference type="EMBL" id="KZ505737">
    <property type="protein sequence ID" value="PKU45901.1"/>
    <property type="molecule type" value="Genomic_DNA"/>
</dbReference>
<protein>
    <submittedName>
        <fullName evidence="1">Uncharacterized protein</fullName>
    </submittedName>
</protein>
<organism evidence="1 2">
    <name type="scientific">Limosa lapponica baueri</name>
    <dbReference type="NCBI Taxonomy" id="1758121"/>
    <lineage>
        <taxon>Eukaryota</taxon>
        <taxon>Metazoa</taxon>
        <taxon>Chordata</taxon>
        <taxon>Craniata</taxon>
        <taxon>Vertebrata</taxon>
        <taxon>Euteleostomi</taxon>
        <taxon>Archelosauria</taxon>
        <taxon>Archosauria</taxon>
        <taxon>Dinosauria</taxon>
        <taxon>Saurischia</taxon>
        <taxon>Theropoda</taxon>
        <taxon>Coelurosauria</taxon>
        <taxon>Aves</taxon>
        <taxon>Neognathae</taxon>
        <taxon>Neoaves</taxon>
        <taxon>Charadriiformes</taxon>
        <taxon>Scolopacidae</taxon>
        <taxon>Limosa</taxon>
    </lineage>
</organism>
<reference evidence="2" key="2">
    <citation type="submission" date="2017-12" db="EMBL/GenBank/DDBJ databases">
        <title>Genome sequence of the Bar-tailed Godwit (Limosa lapponica baueri).</title>
        <authorList>
            <person name="Lima N.C.B."/>
            <person name="Parody-Merino A.M."/>
            <person name="Battley P.F."/>
            <person name="Fidler A.E."/>
            <person name="Prosdocimi F."/>
        </authorList>
    </citation>
    <scope>NUCLEOTIDE SEQUENCE [LARGE SCALE GENOMIC DNA]</scope>
</reference>
<reference evidence="2" key="1">
    <citation type="submission" date="2017-11" db="EMBL/GenBank/DDBJ databases">
        <authorList>
            <person name="Lima N.C."/>
            <person name="Parody-Merino A.M."/>
            <person name="Battley P.F."/>
            <person name="Fidler A.E."/>
            <person name="Prosdocimi F."/>
        </authorList>
    </citation>
    <scope>NUCLEOTIDE SEQUENCE [LARGE SCALE GENOMIC DNA]</scope>
</reference>
<evidence type="ECO:0000313" key="2">
    <source>
        <dbReference type="Proteomes" id="UP000233556"/>
    </source>
</evidence>
<dbReference type="Proteomes" id="UP000233556">
    <property type="component" value="Unassembled WGS sequence"/>
</dbReference>
<accession>A0A2I0UIM9</accession>
<proteinExistence type="predicted"/>
<gene>
    <name evidence="1" type="ORF">llap_3783</name>
</gene>
<sequence length="108" mass="11861">MLWLGYPVLNSFGYSSGGHAPMAGKLGERKASPNQARRLVITELLFLLQEALKQQNCLPHRVHEVEMAACEDVAGYMVLGLGAEEPTLLQTAKAPQKEVSNWLPFEPA</sequence>
<keyword evidence="2" id="KW-1185">Reference proteome</keyword>
<name>A0A2I0UIM9_LIMLA</name>
<dbReference type="AlphaFoldDB" id="A0A2I0UIM9"/>